<dbReference type="PROSITE" id="PS01358">
    <property type="entry name" value="ZF_RANBP2_1"/>
    <property type="match status" value="2"/>
</dbReference>
<evidence type="ECO:0000256" key="1">
    <source>
        <dbReference type="ARBA" id="ARBA00022723"/>
    </source>
</evidence>
<keyword evidence="3" id="KW-0862">Zinc</keyword>
<evidence type="ECO:0000313" key="7">
    <source>
        <dbReference type="EMBL" id="KAG0687592.1"/>
    </source>
</evidence>
<feature type="compositionally biased region" description="Low complexity" evidence="5">
    <location>
        <begin position="82"/>
        <end position="92"/>
    </location>
</feature>
<dbReference type="PANTHER" id="PTHR23111:SF40">
    <property type="entry name" value="RNA-BINDING PROTEIN INVOLVED IN HETEROCHROMATIN ASSEMBLY-RELATED"/>
    <property type="match status" value="1"/>
</dbReference>
<feature type="region of interest" description="Disordered" evidence="5">
    <location>
        <begin position="22"/>
        <end position="92"/>
    </location>
</feature>
<feature type="compositionally biased region" description="Low complexity" evidence="5">
    <location>
        <begin position="697"/>
        <end position="725"/>
    </location>
</feature>
<feature type="compositionally biased region" description="Polar residues" evidence="5">
    <location>
        <begin position="736"/>
        <end position="746"/>
    </location>
</feature>
<dbReference type="EMBL" id="PUHW01000240">
    <property type="protein sequence ID" value="KAG0687592.1"/>
    <property type="molecule type" value="Genomic_DNA"/>
</dbReference>
<dbReference type="PANTHER" id="PTHR23111">
    <property type="entry name" value="ZINC FINGER PROTEIN"/>
    <property type="match status" value="1"/>
</dbReference>
<feature type="compositionally biased region" description="Low complexity" evidence="5">
    <location>
        <begin position="22"/>
        <end position="66"/>
    </location>
</feature>
<accession>A0A9P6WK56</accession>
<protein>
    <submittedName>
        <fullName evidence="7">Blue light receptor</fullName>
    </submittedName>
</protein>
<dbReference type="InterPro" id="IPR036443">
    <property type="entry name" value="Znf_RanBP2_sf"/>
</dbReference>
<dbReference type="PROSITE" id="PS50199">
    <property type="entry name" value="ZF_RANBP2_2"/>
    <property type="match status" value="2"/>
</dbReference>
<dbReference type="Gene3D" id="4.10.1060.10">
    <property type="entry name" value="Zinc finger, RanBP2-type"/>
    <property type="match status" value="2"/>
</dbReference>
<dbReference type="Gene3D" id="3.30.70.330">
    <property type="match status" value="1"/>
</dbReference>
<dbReference type="AlphaFoldDB" id="A0A9P6WK56"/>
<dbReference type="SUPFAM" id="SSF54928">
    <property type="entry name" value="RNA-binding domain, RBD"/>
    <property type="match status" value="1"/>
</dbReference>
<organism evidence="7 8">
    <name type="scientific">Pichia californica</name>
    <dbReference type="NCBI Taxonomy" id="460514"/>
    <lineage>
        <taxon>Eukaryota</taxon>
        <taxon>Fungi</taxon>
        <taxon>Dikarya</taxon>
        <taxon>Ascomycota</taxon>
        <taxon>Saccharomycotina</taxon>
        <taxon>Pichiomycetes</taxon>
        <taxon>Pichiales</taxon>
        <taxon>Pichiaceae</taxon>
        <taxon>Pichia</taxon>
    </lineage>
</organism>
<feature type="compositionally biased region" description="Acidic residues" evidence="5">
    <location>
        <begin position="67"/>
        <end position="81"/>
    </location>
</feature>
<feature type="domain" description="RanBP2-type" evidence="6">
    <location>
        <begin position="588"/>
        <end position="619"/>
    </location>
</feature>
<dbReference type="GO" id="GO:0008270">
    <property type="term" value="F:zinc ion binding"/>
    <property type="evidence" value="ECO:0007669"/>
    <property type="project" value="UniProtKB-KW"/>
</dbReference>
<evidence type="ECO:0000256" key="2">
    <source>
        <dbReference type="ARBA" id="ARBA00022771"/>
    </source>
</evidence>
<feature type="compositionally biased region" description="Low complexity" evidence="5">
    <location>
        <begin position="678"/>
        <end position="690"/>
    </location>
</feature>
<proteinExistence type="predicted"/>
<comment type="caution">
    <text evidence="7">The sequence shown here is derived from an EMBL/GenBank/DDBJ whole genome shotgun (WGS) entry which is preliminary data.</text>
</comment>
<keyword evidence="7" id="KW-0675">Receptor</keyword>
<evidence type="ECO:0000256" key="3">
    <source>
        <dbReference type="ARBA" id="ARBA00022833"/>
    </source>
</evidence>
<keyword evidence="8" id="KW-1185">Reference proteome</keyword>
<feature type="compositionally biased region" description="Polar residues" evidence="5">
    <location>
        <begin position="668"/>
        <end position="677"/>
    </location>
</feature>
<feature type="compositionally biased region" description="Low complexity" evidence="5">
    <location>
        <begin position="747"/>
        <end position="797"/>
    </location>
</feature>
<dbReference type="InterPro" id="IPR012677">
    <property type="entry name" value="Nucleotide-bd_a/b_plait_sf"/>
</dbReference>
<dbReference type="SMART" id="SM00547">
    <property type="entry name" value="ZnF_RBZ"/>
    <property type="match status" value="2"/>
</dbReference>
<reference evidence="7" key="1">
    <citation type="submission" date="2020-11" db="EMBL/GenBank/DDBJ databases">
        <title>Kefir isolates.</title>
        <authorList>
            <person name="Marcisauskas S."/>
            <person name="Kim Y."/>
            <person name="Blasche S."/>
        </authorList>
    </citation>
    <scope>NUCLEOTIDE SEQUENCE</scope>
    <source>
        <strain evidence="7">Olga-1</strain>
    </source>
</reference>
<dbReference type="Pfam" id="PF00641">
    <property type="entry name" value="Zn_ribbon_RanBP"/>
    <property type="match status" value="2"/>
</dbReference>
<dbReference type="FunFam" id="4.10.1060.10:FF:000024">
    <property type="entry name" value="RNA-binding protein"/>
    <property type="match status" value="1"/>
</dbReference>
<dbReference type="GO" id="GO:0003729">
    <property type="term" value="F:mRNA binding"/>
    <property type="evidence" value="ECO:0007669"/>
    <property type="project" value="TreeGrafter"/>
</dbReference>
<dbReference type="InterPro" id="IPR001876">
    <property type="entry name" value="Znf_RanBP2"/>
</dbReference>
<keyword evidence="2 4" id="KW-0863">Zinc-finger</keyword>
<evidence type="ECO:0000313" key="8">
    <source>
        <dbReference type="Proteomes" id="UP000697127"/>
    </source>
</evidence>
<dbReference type="Proteomes" id="UP000697127">
    <property type="component" value="Unassembled WGS sequence"/>
</dbReference>
<gene>
    <name evidence="7" type="primary">WC2_8</name>
    <name evidence="7" type="ORF">C6P40_002147</name>
</gene>
<dbReference type="InterPro" id="IPR035979">
    <property type="entry name" value="RBD_domain_sf"/>
</dbReference>
<sequence length="1019" mass="112325">MSDSILDSKDEKLNDNVNNLNISTSIPPLLSSSTSTPSSTTIATTTTSCSEITPTINQTNLPNSDNDNNDNNDNDNDDDDNTSSSETTSSQLNNLNSPIYIFLDFKSSNEEIDNNPNKIDFIGVSYSIVDIETFNIIQSKNFEFNKINSINSSSFQDFIQDLTDSIHSFCILKEKPFTFIIIRGWDFRIKFIKHAKDIGAQLPNYLEYARYFDLKKEFIKFQELNQFIEFNSLNYNNLSLNSIKDNLKIINSNNNSLSNIDIMISIVKKIFEINSSQYIFKKPHDMNLDLSHFFIEKSRILYMTNLSCDTTQSELESWFNQFNGRTIAFWCIKSPNIINNSNSNLNSTSITPNDSTNSLLTLNNNFNLNNESIKTYSGFAIFANHEDAIEALSMNGQLLNDKLIELQPSSVRVLDKAQDILSPFPSSKNKPRPGDWTCPSCGFSNFQRRTACFRCSFPATSAAAVQESIYGNNTSSNSSNINISNKGMNNSHHSNINNNNNNNSNNNNSNSNGSNNNANYNNNNNNNNNNHYNYNNYNNNYNNNNNYMNSKNDSNGNNNMSNSNGHGNNGNNGNSGYSSRQSSNVPFRAGDWKCINEACAYHNFAKNVCCLKCGSPRVQSAIINGHAHNQHRNNSDGNGSSSNHGNNNNNSNNNNSGNNNNGHHHNKTLNTHNQHLINSNYSSRSNSLPSHMNVQFNQHYGNNNNNSNNNSNNNNQGQGQGSNYNKFKASDLYNIDRSSVSRPGTPTINGNRGGVNNNGNNHNNNINNSSNNSAGTGTGTSSAPGTASGIDSSNSNGNDNVNINNMISNQFINGNNNDFDLASRVGGLTLNHTGTSGSSNVSGTSGINSMLSMNMNMNNLNNLNHMNSINNMNNINGLNGLNNLNGLNGLNGLNNINMNMNNMNIPNLNINGMNNLNDFNNLNLNNITMNNMNLNNMNNNMNNLNNLNNLNMGMNLNGINGLDGFNNSLNGINGFTGFLNRTMSSPIIPNNSIGGGNNNSNNINDKRLGLEESVIDSSK</sequence>
<name>A0A9P6WK56_9ASCO</name>
<feature type="region of interest" description="Disordered" evidence="5">
    <location>
        <begin position="480"/>
        <end position="582"/>
    </location>
</feature>
<feature type="region of interest" description="Disordered" evidence="5">
    <location>
        <begin position="628"/>
        <end position="797"/>
    </location>
</feature>
<evidence type="ECO:0000259" key="6">
    <source>
        <dbReference type="PROSITE" id="PS50199"/>
    </source>
</evidence>
<feature type="compositionally biased region" description="Low complexity" evidence="5">
    <location>
        <begin position="635"/>
        <end position="661"/>
    </location>
</feature>
<evidence type="ECO:0000256" key="5">
    <source>
        <dbReference type="SAM" id="MobiDB-lite"/>
    </source>
</evidence>
<feature type="domain" description="RanBP2-type" evidence="6">
    <location>
        <begin position="432"/>
        <end position="461"/>
    </location>
</feature>
<evidence type="ECO:0000256" key="4">
    <source>
        <dbReference type="PROSITE-ProRule" id="PRU00322"/>
    </source>
</evidence>
<dbReference type="SUPFAM" id="SSF90209">
    <property type="entry name" value="Ran binding protein zinc finger-like"/>
    <property type="match status" value="2"/>
</dbReference>
<keyword evidence="1" id="KW-0479">Metal-binding</keyword>